<dbReference type="Pfam" id="PF12002">
    <property type="entry name" value="MgsA_C"/>
    <property type="match status" value="1"/>
</dbReference>
<evidence type="ECO:0000256" key="4">
    <source>
        <dbReference type="ARBA" id="ARBA00022705"/>
    </source>
</evidence>
<evidence type="ECO:0000256" key="7">
    <source>
        <dbReference type="SAM" id="MobiDB-lite"/>
    </source>
</evidence>
<dbReference type="PANTHER" id="PTHR13779">
    <property type="entry name" value="WERNER HELICASE-INTERACTING PROTEIN 1 FAMILY MEMBER"/>
    <property type="match status" value="1"/>
</dbReference>
<feature type="region of interest" description="Disordered" evidence="7">
    <location>
        <begin position="1"/>
        <end position="26"/>
    </location>
</feature>
<dbReference type="Gene3D" id="1.20.272.10">
    <property type="match status" value="1"/>
</dbReference>
<dbReference type="GO" id="GO:0000731">
    <property type="term" value="P:DNA synthesis involved in DNA repair"/>
    <property type="evidence" value="ECO:0007669"/>
    <property type="project" value="TreeGrafter"/>
</dbReference>
<sequence length="439" mass="47748">MSDLFDTLPADSQADPAPGPDAPLADRLRPRSLDEIIGQDHLTGPEGAIGRMVAAGKLSSMILWGPPGTGKTSMARLLGEATGMRFVAISAVFSGVADLKKAFADAERMAGAGQRTLLFVDEIHRFNRAQQDGFLPFVERGTVVLVGATTENPSFELNAALLSRSQVLILRRLDEAALAELIARAERLTGKTLPLTEDARAALIASADGDGRFLLNQVETLLSIQVDARLDPAELAALLHRRMPVYDKDREGHYNLISALHKAMRGSDPQAALYYLARMLVAGEEPLYVLRRITRFASEDIGMADPQALVQCLTAKDAYAFLGSPEGELAIVQACLYCATAPKSNAAYAAQQAAWKAAKATGSLMPPPNILNAPTKLMKDIGYGQGYAYDHDAQDGFSGANYWPEEMEPQAFYQPVERGYEARIAERMRVWEDLRKQRG</sequence>
<dbReference type="Pfam" id="PF00004">
    <property type="entry name" value="AAA"/>
    <property type="match status" value="1"/>
</dbReference>
<dbReference type="CDD" id="cd00009">
    <property type="entry name" value="AAA"/>
    <property type="match status" value="1"/>
</dbReference>
<dbReference type="SUPFAM" id="SSF48019">
    <property type="entry name" value="post-AAA+ oligomerization domain-like"/>
    <property type="match status" value="1"/>
</dbReference>
<evidence type="ECO:0000256" key="5">
    <source>
        <dbReference type="ARBA" id="ARBA00022741"/>
    </source>
</evidence>
<protein>
    <recommendedName>
        <fullName evidence="3">Replication-associated recombination protein A</fullName>
    </recommendedName>
</protein>
<feature type="domain" description="AAA+ ATPase" evidence="8">
    <location>
        <begin position="57"/>
        <end position="173"/>
    </location>
</feature>
<dbReference type="GO" id="GO:0003677">
    <property type="term" value="F:DNA binding"/>
    <property type="evidence" value="ECO:0007669"/>
    <property type="project" value="InterPro"/>
</dbReference>
<dbReference type="InterPro" id="IPR051314">
    <property type="entry name" value="AAA_ATPase_RarA/MGS1/WRNIP1"/>
</dbReference>
<comment type="caution">
    <text evidence="9">The sequence shown here is derived from an EMBL/GenBank/DDBJ whole genome shotgun (WGS) entry which is preliminary data.</text>
</comment>
<dbReference type="SMART" id="SM00382">
    <property type="entry name" value="AAA"/>
    <property type="match status" value="1"/>
</dbReference>
<dbReference type="GO" id="GO:0006261">
    <property type="term" value="P:DNA-templated DNA replication"/>
    <property type="evidence" value="ECO:0007669"/>
    <property type="project" value="TreeGrafter"/>
</dbReference>
<evidence type="ECO:0000256" key="2">
    <source>
        <dbReference type="ARBA" id="ARBA00008959"/>
    </source>
</evidence>
<name>A0A7V8RE58_9SPHN</name>
<evidence type="ECO:0000256" key="3">
    <source>
        <dbReference type="ARBA" id="ARBA00020776"/>
    </source>
</evidence>
<dbReference type="InterPro" id="IPR027417">
    <property type="entry name" value="P-loop_NTPase"/>
</dbReference>
<dbReference type="GO" id="GO:0016887">
    <property type="term" value="F:ATP hydrolysis activity"/>
    <property type="evidence" value="ECO:0007669"/>
    <property type="project" value="InterPro"/>
</dbReference>
<keyword evidence="5" id="KW-0547">Nucleotide-binding</keyword>
<dbReference type="Gene3D" id="3.40.50.300">
    <property type="entry name" value="P-loop containing nucleotide triphosphate hydrolases"/>
    <property type="match status" value="1"/>
</dbReference>
<dbReference type="GO" id="GO:0005524">
    <property type="term" value="F:ATP binding"/>
    <property type="evidence" value="ECO:0007669"/>
    <property type="project" value="UniProtKB-KW"/>
</dbReference>
<dbReference type="CDD" id="cd18139">
    <property type="entry name" value="HLD_clamp_RarA"/>
    <property type="match status" value="1"/>
</dbReference>
<dbReference type="InterPro" id="IPR008921">
    <property type="entry name" value="DNA_pol3_clamp-load_cplx_C"/>
</dbReference>
<reference evidence="9 10" key="1">
    <citation type="journal article" date="1994" name="Int. J. Syst. Bacteriol.">
        <title>Phylogenetic positions of novel aerobic, bacteriochlorophyll a-containing bacteria and description of Roseococcus thiosulfatophilus gen. nov., sp. nov., Erythromicrobium ramosum gen. nov., sp. nov., and Erythrobacter litoralis sp. nov.</title>
        <authorList>
            <person name="Yurkov V."/>
            <person name="Stackebrandt E."/>
            <person name="Holmes A."/>
            <person name="Fuerst J.A."/>
            <person name="Hugenholtz P."/>
            <person name="Golecki J."/>
            <person name="Gad'on N."/>
            <person name="Gorlenko V.M."/>
            <person name="Kompantseva E.I."/>
            <person name="Drews G."/>
        </authorList>
    </citation>
    <scope>NUCLEOTIDE SEQUENCE [LARGE SCALE GENOMIC DNA]</scope>
    <source>
        <strain evidence="9 10">KR-99</strain>
    </source>
</reference>
<gene>
    <name evidence="9" type="ORF">FG486_10660</name>
</gene>
<evidence type="ECO:0000313" key="10">
    <source>
        <dbReference type="Proteomes" id="UP000589292"/>
    </source>
</evidence>
<keyword evidence="6" id="KW-0067">ATP-binding</keyword>
<evidence type="ECO:0000256" key="6">
    <source>
        <dbReference type="ARBA" id="ARBA00022840"/>
    </source>
</evidence>
<dbReference type="AlphaFoldDB" id="A0A7V8RE58"/>
<dbReference type="GO" id="GO:0008047">
    <property type="term" value="F:enzyme activator activity"/>
    <property type="evidence" value="ECO:0007669"/>
    <property type="project" value="TreeGrafter"/>
</dbReference>
<dbReference type="Proteomes" id="UP000589292">
    <property type="component" value="Unassembled WGS sequence"/>
</dbReference>
<evidence type="ECO:0000313" key="9">
    <source>
        <dbReference type="EMBL" id="MBA1374803.1"/>
    </source>
</evidence>
<proteinExistence type="inferred from homology"/>
<keyword evidence="4" id="KW-0235">DNA replication</keyword>
<dbReference type="PANTHER" id="PTHR13779:SF7">
    <property type="entry name" value="ATPASE WRNIP1"/>
    <property type="match status" value="1"/>
</dbReference>
<evidence type="ECO:0000256" key="1">
    <source>
        <dbReference type="ARBA" id="ARBA00002393"/>
    </source>
</evidence>
<organism evidence="9 10">
    <name type="scientific">Sphingomonas ursincola</name>
    <dbReference type="NCBI Taxonomy" id="56361"/>
    <lineage>
        <taxon>Bacteria</taxon>
        <taxon>Pseudomonadati</taxon>
        <taxon>Pseudomonadota</taxon>
        <taxon>Alphaproteobacteria</taxon>
        <taxon>Sphingomonadales</taxon>
        <taxon>Sphingomonadaceae</taxon>
        <taxon>Sphingomonas</taxon>
    </lineage>
</organism>
<dbReference type="FunFam" id="3.40.50.300:FF:000137">
    <property type="entry name" value="Replication-associated recombination protein A"/>
    <property type="match status" value="1"/>
</dbReference>
<dbReference type="RefSeq" id="WP_181267972.1">
    <property type="nucleotide sequence ID" value="NZ_BAAAGB010000001.1"/>
</dbReference>
<dbReference type="InterPro" id="IPR003593">
    <property type="entry name" value="AAA+_ATPase"/>
</dbReference>
<dbReference type="GO" id="GO:0017116">
    <property type="term" value="F:single-stranded DNA helicase activity"/>
    <property type="evidence" value="ECO:0007669"/>
    <property type="project" value="TreeGrafter"/>
</dbReference>
<dbReference type="InterPro" id="IPR021886">
    <property type="entry name" value="MgsA_C"/>
</dbReference>
<accession>A0A7V8RE58</accession>
<dbReference type="Pfam" id="PF16193">
    <property type="entry name" value="AAA_assoc_2"/>
    <property type="match status" value="1"/>
</dbReference>
<dbReference type="Gene3D" id="1.10.3710.10">
    <property type="entry name" value="DNA polymerase III clamp loader subunits, C-terminal domain"/>
    <property type="match status" value="1"/>
</dbReference>
<comment type="similarity">
    <text evidence="2">Belongs to the AAA ATPase family. RarA/MGS1/WRNIP1 subfamily.</text>
</comment>
<dbReference type="FunFam" id="1.20.272.10:FF:000001">
    <property type="entry name" value="Putative AAA family ATPase"/>
    <property type="match status" value="1"/>
</dbReference>
<evidence type="ECO:0000259" key="8">
    <source>
        <dbReference type="SMART" id="SM00382"/>
    </source>
</evidence>
<dbReference type="InterPro" id="IPR032423">
    <property type="entry name" value="AAA_assoc_2"/>
</dbReference>
<dbReference type="SUPFAM" id="SSF52540">
    <property type="entry name" value="P-loop containing nucleoside triphosphate hydrolases"/>
    <property type="match status" value="1"/>
</dbReference>
<dbReference type="InterPro" id="IPR003959">
    <property type="entry name" value="ATPase_AAA_core"/>
</dbReference>
<keyword evidence="10" id="KW-1185">Reference proteome</keyword>
<dbReference type="EMBL" id="VDES01000002">
    <property type="protein sequence ID" value="MBA1374803.1"/>
    <property type="molecule type" value="Genomic_DNA"/>
</dbReference>
<comment type="function">
    <text evidence="1">DNA-dependent ATPase that plays important roles in cellular responses to stalled DNA replication processes.</text>
</comment>